<dbReference type="InterPro" id="IPR010987">
    <property type="entry name" value="Glutathione-S-Trfase_C-like"/>
</dbReference>
<keyword evidence="4" id="KW-1185">Reference proteome</keyword>
<organism evidence="3 4">
    <name type="scientific">Cymbomonas tetramitiformis</name>
    <dbReference type="NCBI Taxonomy" id="36881"/>
    <lineage>
        <taxon>Eukaryota</taxon>
        <taxon>Viridiplantae</taxon>
        <taxon>Chlorophyta</taxon>
        <taxon>Pyramimonadophyceae</taxon>
        <taxon>Pyramimonadales</taxon>
        <taxon>Pyramimonadaceae</taxon>
        <taxon>Cymbomonas</taxon>
    </lineage>
</organism>
<dbReference type="Pfam" id="PF13410">
    <property type="entry name" value="GST_C_2"/>
    <property type="match status" value="1"/>
</dbReference>
<dbReference type="PROSITE" id="PS50405">
    <property type="entry name" value="GST_CTER"/>
    <property type="match status" value="1"/>
</dbReference>
<name>A0AAE0BQ54_9CHLO</name>
<dbReference type="SFLD" id="SFLDS00019">
    <property type="entry name" value="Glutathione_Transferase_(cytos"/>
    <property type="match status" value="1"/>
</dbReference>
<proteinExistence type="predicted"/>
<dbReference type="PANTHER" id="PTHR43968">
    <property type="match status" value="1"/>
</dbReference>
<comment type="caution">
    <text evidence="3">The sequence shown here is derived from an EMBL/GenBank/DDBJ whole genome shotgun (WGS) entry which is preliminary data.</text>
</comment>
<dbReference type="Gene3D" id="3.40.30.10">
    <property type="entry name" value="Glutaredoxin"/>
    <property type="match status" value="1"/>
</dbReference>
<dbReference type="InterPro" id="IPR004045">
    <property type="entry name" value="Glutathione_S-Trfase_N"/>
</dbReference>
<gene>
    <name evidence="3" type="ORF">CYMTET_49442</name>
</gene>
<evidence type="ECO:0008006" key="5">
    <source>
        <dbReference type="Google" id="ProtNLM"/>
    </source>
</evidence>
<dbReference type="GO" id="GO:0005737">
    <property type="term" value="C:cytoplasm"/>
    <property type="evidence" value="ECO:0007669"/>
    <property type="project" value="TreeGrafter"/>
</dbReference>
<dbReference type="AlphaFoldDB" id="A0AAE0BQ54"/>
<dbReference type="PROSITE" id="PS50404">
    <property type="entry name" value="GST_NTER"/>
    <property type="match status" value="1"/>
</dbReference>
<protein>
    <recommendedName>
        <fullName evidence="5">Glutathione S-transferase</fullName>
    </recommendedName>
</protein>
<dbReference type="InterPro" id="IPR050983">
    <property type="entry name" value="GST_Omega/HSP26"/>
</dbReference>
<dbReference type="InterPro" id="IPR040079">
    <property type="entry name" value="Glutathione_S-Trfase"/>
</dbReference>
<dbReference type="InterPro" id="IPR036249">
    <property type="entry name" value="Thioredoxin-like_sf"/>
</dbReference>
<dbReference type="SUPFAM" id="SSF52833">
    <property type="entry name" value="Thioredoxin-like"/>
    <property type="match status" value="1"/>
</dbReference>
<accession>A0AAE0BQ54</accession>
<dbReference type="Gene3D" id="1.20.1050.10">
    <property type="match status" value="1"/>
</dbReference>
<dbReference type="InterPro" id="IPR036282">
    <property type="entry name" value="Glutathione-S-Trfase_C_sf"/>
</dbReference>
<evidence type="ECO:0000259" key="2">
    <source>
        <dbReference type="PROSITE" id="PS50405"/>
    </source>
</evidence>
<dbReference type="SFLD" id="SFLDG00358">
    <property type="entry name" value="Main_(cytGST)"/>
    <property type="match status" value="1"/>
</dbReference>
<dbReference type="SUPFAM" id="SSF47616">
    <property type="entry name" value="GST C-terminal domain-like"/>
    <property type="match status" value="1"/>
</dbReference>
<feature type="domain" description="GST N-terminal" evidence="1">
    <location>
        <begin position="1"/>
        <end position="76"/>
    </location>
</feature>
<dbReference type="EMBL" id="LGRX02033563">
    <property type="protein sequence ID" value="KAK3240733.1"/>
    <property type="molecule type" value="Genomic_DNA"/>
</dbReference>
<sequence>MTAEEKSLSYEYIEIPISVQIRLAKNEGRELEKPAYYLKDVNPAGEVPAITLDGKAPIVESEICSEFLDDNFAGTRLMPEDPFERARARLAMKRFSSVIPSFYQFLSNQNPEEDEAKSQKIRQGVEKFVDQMDAEGPYFFGSRFTLVDIFAAPFFDRFRLMLPFYRSFALIPEEGSEGDTHWGPRLRQWMGAIDSRPAFQKTKGDYQLYLRIYESYANNHKEEGGRGRSEFGK</sequence>
<dbReference type="PANTHER" id="PTHR43968:SF6">
    <property type="entry name" value="GLUTATHIONE S-TRANSFERASE OMEGA"/>
    <property type="match status" value="1"/>
</dbReference>
<evidence type="ECO:0000313" key="4">
    <source>
        <dbReference type="Proteomes" id="UP001190700"/>
    </source>
</evidence>
<reference evidence="3 4" key="1">
    <citation type="journal article" date="2015" name="Genome Biol. Evol.">
        <title>Comparative Genomics of a Bacterivorous Green Alga Reveals Evolutionary Causalities and Consequences of Phago-Mixotrophic Mode of Nutrition.</title>
        <authorList>
            <person name="Burns J.A."/>
            <person name="Paasch A."/>
            <person name="Narechania A."/>
            <person name="Kim E."/>
        </authorList>
    </citation>
    <scope>NUCLEOTIDE SEQUENCE [LARGE SCALE GENOMIC DNA]</scope>
    <source>
        <strain evidence="3 4">PLY_AMNH</strain>
    </source>
</reference>
<evidence type="ECO:0000313" key="3">
    <source>
        <dbReference type="EMBL" id="KAK3240733.1"/>
    </source>
</evidence>
<dbReference type="Proteomes" id="UP001190700">
    <property type="component" value="Unassembled WGS sequence"/>
</dbReference>
<dbReference type="CDD" id="cd00570">
    <property type="entry name" value="GST_N_family"/>
    <property type="match status" value="1"/>
</dbReference>
<evidence type="ECO:0000259" key="1">
    <source>
        <dbReference type="PROSITE" id="PS50404"/>
    </source>
</evidence>
<feature type="domain" description="GST C-terminal" evidence="2">
    <location>
        <begin position="81"/>
        <end position="231"/>
    </location>
</feature>